<dbReference type="EMBL" id="KB007857">
    <property type="protein sequence ID" value="ELR23442.1"/>
    <property type="molecule type" value="Genomic_DNA"/>
</dbReference>
<feature type="region of interest" description="Disordered" evidence="4">
    <location>
        <begin position="104"/>
        <end position="155"/>
    </location>
</feature>
<organism evidence="5 6">
    <name type="scientific">Acanthamoeba castellanii (strain ATCC 30010 / Neff)</name>
    <dbReference type="NCBI Taxonomy" id="1257118"/>
    <lineage>
        <taxon>Eukaryota</taxon>
        <taxon>Amoebozoa</taxon>
        <taxon>Discosea</taxon>
        <taxon>Longamoebia</taxon>
        <taxon>Centramoebida</taxon>
        <taxon>Acanthamoebidae</taxon>
        <taxon>Acanthamoeba</taxon>
    </lineage>
</organism>
<evidence type="ECO:0000313" key="6">
    <source>
        <dbReference type="Proteomes" id="UP000011083"/>
    </source>
</evidence>
<dbReference type="Proteomes" id="UP000011083">
    <property type="component" value="Unassembled WGS sequence"/>
</dbReference>
<dbReference type="GeneID" id="14924419"/>
<dbReference type="PANTHER" id="PTHR47981:SF20">
    <property type="entry name" value="RAS-RELATED PROTEIN RAB-7A"/>
    <property type="match status" value="1"/>
</dbReference>
<dbReference type="PRINTS" id="PR00449">
    <property type="entry name" value="RASTRNSFRMNG"/>
</dbReference>
<dbReference type="KEGG" id="acan:ACA1_070500"/>
<dbReference type="SMART" id="SM00175">
    <property type="entry name" value="RAB"/>
    <property type="match status" value="1"/>
</dbReference>
<evidence type="ECO:0000256" key="1">
    <source>
        <dbReference type="ARBA" id="ARBA00006270"/>
    </source>
</evidence>
<dbReference type="AlphaFoldDB" id="L8HDY4"/>
<gene>
    <name evidence="5" type="ORF">ACA1_070500</name>
</gene>
<dbReference type="STRING" id="1257118.L8HDY4"/>
<comment type="similarity">
    <text evidence="1">Belongs to the small GTPase superfamily. Rab family.</text>
</comment>
<dbReference type="GO" id="GO:0005525">
    <property type="term" value="F:GTP binding"/>
    <property type="evidence" value="ECO:0007669"/>
    <property type="project" value="UniProtKB-KW"/>
</dbReference>
<protein>
    <submittedName>
        <fullName evidence="5">Ras subfamily protein</fullName>
    </submittedName>
</protein>
<evidence type="ECO:0000256" key="4">
    <source>
        <dbReference type="SAM" id="MobiDB-lite"/>
    </source>
</evidence>
<sequence>MATPPTQKATVLKVVLIGNSGVGKTSLMQQYVNKSFSLHYKTTIGADFLMKDLFVEDRAVLLQIWDTAGQETFRSLGSAFYRGADACMLVFDVTNKYSFDCLGGTKQHDRGGRRGRTGVAGRGGQQDRSQGGRHGPRLRSHPRNGGGVVQEDGEAGRGEHLLLRDQCKRCHQRRRGLPRTRLRHPLPLPGPRQERVRYHLCERRMTSCVRV</sequence>
<keyword evidence="3" id="KW-0342">GTP-binding</keyword>
<evidence type="ECO:0000256" key="3">
    <source>
        <dbReference type="ARBA" id="ARBA00023134"/>
    </source>
</evidence>
<reference evidence="5 6" key="1">
    <citation type="journal article" date="2013" name="Genome Biol.">
        <title>Genome of Acanthamoeba castellanii highlights extensive lateral gene transfer and early evolution of tyrosine kinase signaling.</title>
        <authorList>
            <person name="Clarke M."/>
            <person name="Lohan A.J."/>
            <person name="Liu B."/>
            <person name="Lagkouvardos I."/>
            <person name="Roy S."/>
            <person name="Zafar N."/>
            <person name="Bertelli C."/>
            <person name="Schilde C."/>
            <person name="Kianianmomeni A."/>
            <person name="Burglin T.R."/>
            <person name="Frech C."/>
            <person name="Turcotte B."/>
            <person name="Kopec K.O."/>
            <person name="Synnott J.M."/>
            <person name="Choo C."/>
            <person name="Paponov I."/>
            <person name="Finkler A."/>
            <person name="Soon Heng Tan C."/>
            <person name="Hutchins A.P."/>
            <person name="Weinmeier T."/>
            <person name="Rattei T."/>
            <person name="Chu J.S."/>
            <person name="Gimenez G."/>
            <person name="Irimia M."/>
            <person name="Rigden D.J."/>
            <person name="Fitzpatrick D.A."/>
            <person name="Lorenzo-Morales J."/>
            <person name="Bateman A."/>
            <person name="Chiu C.H."/>
            <person name="Tang P."/>
            <person name="Hegemann P."/>
            <person name="Fromm H."/>
            <person name="Raoult D."/>
            <person name="Greub G."/>
            <person name="Miranda-Saavedra D."/>
            <person name="Chen N."/>
            <person name="Nash P."/>
            <person name="Ginger M.L."/>
            <person name="Horn M."/>
            <person name="Schaap P."/>
            <person name="Caler L."/>
            <person name="Loftus B."/>
        </authorList>
    </citation>
    <scope>NUCLEOTIDE SEQUENCE [LARGE SCALE GENOMIC DNA]</scope>
    <source>
        <strain evidence="5 6">Neff</strain>
    </source>
</reference>
<dbReference type="Pfam" id="PF00071">
    <property type="entry name" value="Ras"/>
    <property type="match status" value="1"/>
</dbReference>
<dbReference type="FunFam" id="3.40.50.300:FF:001447">
    <property type="entry name" value="Ras-related protein Rab-1B"/>
    <property type="match status" value="1"/>
</dbReference>
<dbReference type="VEuPathDB" id="AmoebaDB:ACA1_070500"/>
<dbReference type="RefSeq" id="XP_004352970.1">
    <property type="nucleotide sequence ID" value="XM_004352918.1"/>
</dbReference>
<proteinExistence type="inferred from homology"/>
<dbReference type="SUPFAM" id="SSF52540">
    <property type="entry name" value="P-loop containing nucleoside triphosphate hydrolases"/>
    <property type="match status" value="1"/>
</dbReference>
<dbReference type="InterPro" id="IPR005225">
    <property type="entry name" value="Small_GTP-bd"/>
</dbReference>
<dbReference type="NCBIfam" id="TIGR00231">
    <property type="entry name" value="small_GTP"/>
    <property type="match status" value="1"/>
</dbReference>
<keyword evidence="6" id="KW-1185">Reference proteome</keyword>
<dbReference type="GO" id="GO:0003924">
    <property type="term" value="F:GTPase activity"/>
    <property type="evidence" value="ECO:0007669"/>
    <property type="project" value="InterPro"/>
</dbReference>
<dbReference type="PANTHER" id="PTHR47981">
    <property type="entry name" value="RAB FAMILY"/>
    <property type="match status" value="1"/>
</dbReference>
<dbReference type="Gene3D" id="3.40.50.300">
    <property type="entry name" value="P-loop containing nucleotide triphosphate hydrolases"/>
    <property type="match status" value="1"/>
</dbReference>
<name>L8HDY4_ACACF</name>
<keyword evidence="2" id="KW-0547">Nucleotide-binding</keyword>
<accession>L8HDY4</accession>
<dbReference type="InterPro" id="IPR001806">
    <property type="entry name" value="Small_GTPase"/>
</dbReference>
<dbReference type="InterPro" id="IPR027417">
    <property type="entry name" value="P-loop_NTPase"/>
</dbReference>
<dbReference type="OrthoDB" id="1436450at2759"/>
<dbReference type="SMART" id="SM00174">
    <property type="entry name" value="RHO"/>
    <property type="match status" value="1"/>
</dbReference>
<dbReference type="PROSITE" id="PS51419">
    <property type="entry name" value="RAB"/>
    <property type="match status" value="1"/>
</dbReference>
<evidence type="ECO:0000256" key="2">
    <source>
        <dbReference type="ARBA" id="ARBA00022741"/>
    </source>
</evidence>
<dbReference type="SMART" id="SM00173">
    <property type="entry name" value="RAS"/>
    <property type="match status" value="1"/>
</dbReference>
<evidence type="ECO:0000313" key="5">
    <source>
        <dbReference type="EMBL" id="ELR23442.1"/>
    </source>
</evidence>